<reference evidence="4 5" key="1">
    <citation type="submission" date="2022-10" db="EMBL/GenBank/DDBJ databases">
        <title>Luteolibacter arcticus strain CCTCC AB 2014275, whole genome shotgun sequencing project.</title>
        <authorList>
            <person name="Zhao G."/>
            <person name="Shen L."/>
        </authorList>
    </citation>
    <scope>NUCLEOTIDE SEQUENCE [LARGE SCALE GENOMIC DNA]</scope>
    <source>
        <strain evidence="4 5">CCTCC AB 2014275</strain>
    </source>
</reference>
<dbReference type="Proteomes" id="UP001320876">
    <property type="component" value="Unassembled WGS sequence"/>
</dbReference>
<keyword evidence="1 2" id="KW-0732">Signal</keyword>
<dbReference type="Pfam" id="PF12951">
    <property type="entry name" value="PATR"/>
    <property type="match status" value="9"/>
</dbReference>
<dbReference type="Pfam" id="PF13290">
    <property type="entry name" value="CHB_HEX_C_1"/>
    <property type="match status" value="1"/>
</dbReference>
<gene>
    <name evidence="4" type="ORF">OKA05_20980</name>
</gene>
<dbReference type="NCBIfam" id="TIGR02601">
    <property type="entry name" value="autotrns_rpt"/>
    <property type="match status" value="5"/>
</dbReference>
<evidence type="ECO:0000256" key="2">
    <source>
        <dbReference type="SAM" id="SignalP"/>
    </source>
</evidence>
<dbReference type="InterPro" id="IPR013425">
    <property type="entry name" value="Autotrns_rpt"/>
</dbReference>
<feature type="domain" description="GH29D-like beta-sandwich" evidence="3">
    <location>
        <begin position="1367"/>
        <end position="1436"/>
    </location>
</feature>
<dbReference type="InterPro" id="IPR012332">
    <property type="entry name" value="Autotransporter_pectin_lyase_C"/>
</dbReference>
<organism evidence="4 5">
    <name type="scientific">Luteolibacter arcticus</name>
    <dbReference type="NCBI Taxonomy" id="1581411"/>
    <lineage>
        <taxon>Bacteria</taxon>
        <taxon>Pseudomonadati</taxon>
        <taxon>Verrucomicrobiota</taxon>
        <taxon>Verrucomicrobiia</taxon>
        <taxon>Verrucomicrobiales</taxon>
        <taxon>Verrucomicrobiaceae</taxon>
        <taxon>Luteolibacter</taxon>
    </lineage>
</organism>
<feature type="signal peptide" evidence="2">
    <location>
        <begin position="1"/>
        <end position="24"/>
    </location>
</feature>
<comment type="caution">
    <text evidence="4">The sequence shown here is derived from an EMBL/GenBank/DDBJ whole genome shotgun (WGS) entry which is preliminary data.</text>
</comment>
<dbReference type="EMBL" id="JAPDDT010000011">
    <property type="protein sequence ID" value="MCW1925048.1"/>
    <property type="molecule type" value="Genomic_DNA"/>
</dbReference>
<sequence>MPTVSVSRATLLATSFGLAAVSHANDIIKLDNTTALNDGASWTGLAVPGSGDVAVWNNTVLAANTTLLGGDLSWSGIRVANPGGAVAINAGNTLTLGAAGIDMSTATQNLALTNAIALGAAQNWNIASGRTLTAAGALSGAGLVKSGAGTAVLGGSNASWANGFTVSQGKVQMGTGANSAFGTGNIALGDSNSATEPVSLSFQGITANTTVGNITVANFGGGTTILGTLNAANSNAAPTIPTLTLNKAVTLSVGETTATNRASDLIFGTITGTGAGAGEDSLILTGTSTAGTTTLRTSITNGGAASNFTGNVRISAARWQMQNRSYVANTLANQNLVVPDTSSVTMNAGTTWSITHGIETINGLGGSGTINAGGGAYLDVANNGHLTVGGGNGSGNFSGSVSGITLRKIGTGTQTLSGTVDNSSSSAIVEAGTLVFAKDSATMRAVGGSATVKGGTLQLAGTGGDQFFQDADLIVTAGTFDMNGRSETIDALSGAGGTVLNSAATTTSLLTVGSGNSTGTGSYSGVIANGDGILALTKSGAGTLTLNGANTHTGTLTVNAGTLALGATGSITAPLVVNSGGTFAPAAGSTYTSPAITVNTGGTLNGTATGGFLIRDNTTLTGEGAVTGGLTLGSTTGAGLAVNLATSGALAVTGSVTLNGTAALQPSSLAPGSSVVLTYTGSLLGTGAFSASSSGTRTAPVINTSVPGIVTINHVAGPGITWAGGDGMWDLSGSNWDNGGTSAFFNLDSVTFPQTAGTYDITIPGGTVVSPNAITFTHTSGTYTIGGAGTIAGATGLNLSGTGTVVLNTANTFLGKTIVDAGTLLINSESALGGNPVSLVADQLTLVNGGALGGTANLALDDANRGITLGTGGGRFLPAVDTTMTVNRPLAGNGGLTVAGAGTLALNYTSGTIATPLQIDSGTLNLKYDAGNVTYSGPITGSSGILRLEGTGASATTGLTLTGTNSFTGETHIYGRRIFLNTTGGNAIGGDVVFKQTSWPYHDLSLSQNEQIADTAVLRWDQPAGQDVYEFRLNGKTETVAGLISSVTSPSIIENAGYDGSNDNNIPAGKLIVNTPVGANHSYTGALRNENGGTGNGALSFEKAGPGTQTLVGNFSYTGTTTVSGGKLVLEDPSNATTTFVSSGATLATGATLELKRTGGTWSIAVPISGSGNLLKSGSGAATLSGTQSYTGTTTIEDGTLSFTGSFASQVIDVQSLGTLGTTTVGTGTTVKGNGLLVGVTFASGSTLTPGTASTIDTMFGDGAISFAAGSTCAMNVDRTGGSITSDQLINMDAITYGGTLTLTATGQAFQSGNVVSLFPGATSYGGGFTTVSLPSLGAGLSWDLSNLTVDGSIQVVSSTPTPVFNPPAGGYIGAQSVSISSASGATIYYTMNGSTPTTSSPSGPSPITGLAIPTNSSVTIKAFAKKTGLGDSPVASATYNTLDLPVWITDFDGSWQDAVNWQGGVIAQGTGAVANFSTLTTTGTNTVSLDGLRTVGKLIFGDQGNAHEWGVAAGTGGSLTLNNGANAPVVDVVNQAATISAGITSSNGLRKEGAGRLNLTADNSISGPLTVVAGTLNFGASGAFPNGPAITLGATGSVDPTVALGFGGGTTIGALTVPAGVTGATLALPQNVGTFGHTVAGATLGSPLTIAQSNASGINWSQLTWNTKLTGNGGGSGNDTLVLSNTGTTQNYFTMGTGVVNDFLGNVRVKGFIAAQSGSVGSNFMIPDASMLIIESGQWRWNQAGFVETIDGLAGAGAMTNPGNVTLTIDASNADNHGDRLFSGSLGTLGGVLTKNGTGSQSFSGTGVTYTNATTINAGTLALTDTTAFASSAVTVNGGKLLVNNATGTGTGTTATIAVKTGATLAGAGSVSGVTTIEAGGTIAPGDASAGTLAANTVTLAGSYPCQLDGAAGDRLSVTGALTIDPAASITVSTLGTPTESSYTILSYGSLVGPLPVITGIPSGYSVDTSTPGLVKLVSGNAFDGWINGFPGLTNPADKTQTADPDKDGLANVIEFVLNSSPVNGTSTNLPTLTSSGANVVFTYTRRDDAESFNPTVEFDTDLAGTWTTAVDPGNCTIVVAENGSNPDTVTVTIPKGGNPKLFTRLKVAP</sequence>
<evidence type="ECO:0000313" key="5">
    <source>
        <dbReference type="Proteomes" id="UP001320876"/>
    </source>
</evidence>
<dbReference type="RefSeq" id="WP_264489156.1">
    <property type="nucleotide sequence ID" value="NZ_JAPDDT010000011.1"/>
</dbReference>
<evidence type="ECO:0000313" key="4">
    <source>
        <dbReference type="EMBL" id="MCW1925048.1"/>
    </source>
</evidence>
<protein>
    <submittedName>
        <fullName evidence="4">Autotransporter-associated beta strand repeat-containing protein</fullName>
    </submittedName>
</protein>
<evidence type="ECO:0000259" key="3">
    <source>
        <dbReference type="Pfam" id="PF13290"/>
    </source>
</evidence>
<dbReference type="InterPro" id="IPR059177">
    <property type="entry name" value="GH29D-like_dom"/>
</dbReference>
<feature type="chain" id="PRO_5045367564" evidence="2">
    <location>
        <begin position="25"/>
        <end position="2111"/>
    </location>
</feature>
<accession>A0ABT3GNF8</accession>
<dbReference type="SUPFAM" id="SSF51126">
    <property type="entry name" value="Pectin lyase-like"/>
    <property type="match status" value="2"/>
</dbReference>
<dbReference type="InterPro" id="IPR011050">
    <property type="entry name" value="Pectin_lyase_fold/virulence"/>
</dbReference>
<proteinExistence type="predicted"/>
<dbReference type="Gene3D" id="2.160.20.20">
    <property type="match status" value="1"/>
</dbReference>
<evidence type="ECO:0000256" key="1">
    <source>
        <dbReference type="ARBA" id="ARBA00022729"/>
    </source>
</evidence>
<keyword evidence="5" id="KW-1185">Reference proteome</keyword>
<name>A0ABT3GNF8_9BACT</name>